<organism evidence="3 4">
    <name type="scientific">Anabarilius grahami</name>
    <name type="common">Kanglang fish</name>
    <name type="synonym">Barilius grahami</name>
    <dbReference type="NCBI Taxonomy" id="495550"/>
    <lineage>
        <taxon>Eukaryota</taxon>
        <taxon>Metazoa</taxon>
        <taxon>Chordata</taxon>
        <taxon>Craniata</taxon>
        <taxon>Vertebrata</taxon>
        <taxon>Euteleostomi</taxon>
        <taxon>Actinopterygii</taxon>
        <taxon>Neopterygii</taxon>
        <taxon>Teleostei</taxon>
        <taxon>Ostariophysi</taxon>
        <taxon>Cypriniformes</taxon>
        <taxon>Xenocyprididae</taxon>
        <taxon>Xenocypridinae</taxon>
        <taxon>Xenocypridinae incertae sedis</taxon>
        <taxon>Anabarilius</taxon>
    </lineage>
</organism>
<accession>A0A3N0XEP9</accession>
<dbReference type="Gene3D" id="3.30.250.20">
    <property type="entry name" value="L1 transposable element, C-terminal domain"/>
    <property type="match status" value="1"/>
</dbReference>
<reference evidence="3 4" key="1">
    <citation type="submission" date="2018-10" db="EMBL/GenBank/DDBJ databases">
        <title>Genome assembly for a Yunnan-Guizhou Plateau 3E fish, Anabarilius grahami (Regan), and its evolutionary and genetic applications.</title>
        <authorList>
            <person name="Jiang W."/>
        </authorList>
    </citation>
    <scope>NUCLEOTIDE SEQUENCE [LARGE SCALE GENOMIC DNA]</scope>
    <source>
        <strain evidence="3">AG-KIZ</strain>
        <tissue evidence="3">Muscle</tissue>
    </source>
</reference>
<dbReference type="EMBL" id="RJVU01079805">
    <property type="protein sequence ID" value="ROI15281.1"/>
    <property type="molecule type" value="Genomic_DNA"/>
</dbReference>
<feature type="region of interest" description="Disordered" evidence="2">
    <location>
        <begin position="1"/>
        <end position="26"/>
    </location>
</feature>
<proteinExistence type="predicted"/>
<dbReference type="Proteomes" id="UP000281406">
    <property type="component" value="Unassembled WGS sequence"/>
</dbReference>
<evidence type="ECO:0000313" key="3">
    <source>
        <dbReference type="EMBL" id="ROI15281.1"/>
    </source>
</evidence>
<keyword evidence="4" id="KW-1185">Reference proteome</keyword>
<dbReference type="PANTHER" id="PTHR11505">
    <property type="entry name" value="L1 TRANSPOSABLE ELEMENT-RELATED"/>
    <property type="match status" value="1"/>
</dbReference>
<keyword evidence="1" id="KW-0175">Coiled coil</keyword>
<sequence>MTSRTTKKKHGNQDDSNAEANHQASMTIEGNVKEAHANTDKNQDSNIMSAIASMREDFSVKFTGILSAIQEVKQDVKEFSNRLSTAEQRISDTEDQVSELQNTVDTLQQQVKLFGVKLEDQENRSRRNNVRLVGLPEGAEGSDTVGFLERWLPEVLGPESFTNPITIERAHRLQERRDRNAPRTLIMRFLNSNDKDKVLHIVRAKGKITYDEREVKFFQDIARETHLKRQKYYEVKQQLKAMDIRYGVIFPAKLRITHAGRDSTFESPVEVENFIRNLKDTR</sequence>
<protein>
    <submittedName>
        <fullName evidence="3">LINE-1 retrotransposable element ORF1 protein</fullName>
    </submittedName>
</protein>
<dbReference type="Gene3D" id="1.20.5.340">
    <property type="match status" value="1"/>
</dbReference>
<evidence type="ECO:0000313" key="4">
    <source>
        <dbReference type="Proteomes" id="UP000281406"/>
    </source>
</evidence>
<dbReference type="InterPro" id="IPR042566">
    <property type="entry name" value="L1_C"/>
</dbReference>
<feature type="compositionally biased region" description="Polar residues" evidence="2">
    <location>
        <begin position="14"/>
        <end position="26"/>
    </location>
</feature>
<dbReference type="OrthoDB" id="10059413at2759"/>
<name>A0A3N0XEP9_ANAGA</name>
<feature type="coiled-coil region" evidence="1">
    <location>
        <begin position="69"/>
        <end position="124"/>
    </location>
</feature>
<evidence type="ECO:0000256" key="1">
    <source>
        <dbReference type="SAM" id="Coils"/>
    </source>
</evidence>
<gene>
    <name evidence="3" type="ORF">DPX16_12833</name>
</gene>
<evidence type="ECO:0000256" key="2">
    <source>
        <dbReference type="SAM" id="MobiDB-lite"/>
    </source>
</evidence>
<feature type="compositionally biased region" description="Basic residues" evidence="2">
    <location>
        <begin position="1"/>
        <end position="10"/>
    </location>
</feature>
<dbReference type="InterPro" id="IPR004244">
    <property type="entry name" value="Transposase_22"/>
</dbReference>
<comment type="caution">
    <text evidence="3">The sequence shown here is derived from an EMBL/GenBank/DDBJ whole genome shotgun (WGS) entry which is preliminary data.</text>
</comment>
<dbReference type="AlphaFoldDB" id="A0A3N0XEP9"/>